<dbReference type="Proteomes" id="UP000015346">
    <property type="component" value="Unassembled WGS sequence"/>
</dbReference>
<dbReference type="Pfam" id="PF03886">
    <property type="entry name" value="ABC_trans_aux"/>
    <property type="match status" value="1"/>
</dbReference>
<feature type="chain" id="PRO_5004555441" description="ABC-type transport auxiliary lipoprotein component domain-containing protein" evidence="1">
    <location>
        <begin position="21"/>
        <end position="188"/>
    </location>
</feature>
<comment type="caution">
    <text evidence="3">The sequence shown here is derived from an EMBL/GenBank/DDBJ whole genome shotgun (WGS) entry which is preliminary data.</text>
</comment>
<keyword evidence="1" id="KW-0732">Signal</keyword>
<feature type="domain" description="ABC-type transport auxiliary lipoprotein component" evidence="2">
    <location>
        <begin position="24"/>
        <end position="183"/>
    </location>
</feature>
<evidence type="ECO:0000313" key="3">
    <source>
        <dbReference type="EMBL" id="EPX86401.1"/>
    </source>
</evidence>
<dbReference type="InterPro" id="IPR005586">
    <property type="entry name" value="ABC_trans_aux"/>
</dbReference>
<accession>S9QYC9</accession>
<sequence>MTLRLLCLAALVLPVACAPAPLRVAVPPVTVAERIPSAFATVELLDVSLPAYAETDDIFVQDEGGALRRLGRTRWADEPARAFTLDLAQALADLTGARVAPEPWPFEDRAAARVDVRLSEAVADRARGEYVLRGQIFVAAQDGTGRDRAGAFRIAVPLPPDPGPAAIAAARAGATLMLAQEIAAKGLR</sequence>
<dbReference type="STRING" id="1123069.ruthe_01216"/>
<dbReference type="AlphaFoldDB" id="S9QYC9"/>
<evidence type="ECO:0000256" key="1">
    <source>
        <dbReference type="SAM" id="SignalP"/>
    </source>
</evidence>
<gene>
    <name evidence="3" type="ORF">ruthe_01216</name>
</gene>
<dbReference type="HOGENOM" id="CLU_1446635_0_0_5"/>
<organism evidence="3 4">
    <name type="scientific">Rubellimicrobium thermophilum DSM 16684</name>
    <dbReference type="NCBI Taxonomy" id="1123069"/>
    <lineage>
        <taxon>Bacteria</taxon>
        <taxon>Pseudomonadati</taxon>
        <taxon>Pseudomonadota</taxon>
        <taxon>Alphaproteobacteria</taxon>
        <taxon>Rhodobacterales</taxon>
        <taxon>Roseobacteraceae</taxon>
        <taxon>Rubellimicrobium</taxon>
    </lineage>
</organism>
<dbReference type="RefSeq" id="WP_021097309.1">
    <property type="nucleotide sequence ID" value="NZ_KE557320.1"/>
</dbReference>
<name>S9QYC9_9RHOB</name>
<dbReference type="EMBL" id="AOLV01000010">
    <property type="protein sequence ID" value="EPX86401.1"/>
    <property type="molecule type" value="Genomic_DNA"/>
</dbReference>
<reference evidence="3 4" key="1">
    <citation type="journal article" date="2013" name="Stand. Genomic Sci.">
        <title>Genome sequence of the reddish-pigmented Rubellimicrobium thermophilum type strain (DSM 16684(T)), a member of the Roseobacter clade.</title>
        <authorList>
            <person name="Fiebig A."/>
            <person name="Riedel T."/>
            <person name="Gronow S."/>
            <person name="Petersen J."/>
            <person name="Klenk H.P."/>
            <person name="Goker M."/>
        </authorList>
    </citation>
    <scope>NUCLEOTIDE SEQUENCE [LARGE SCALE GENOMIC DNA]</scope>
    <source>
        <strain evidence="3 4">DSM 16684</strain>
    </source>
</reference>
<evidence type="ECO:0000259" key="2">
    <source>
        <dbReference type="Pfam" id="PF03886"/>
    </source>
</evidence>
<keyword evidence="4" id="KW-1185">Reference proteome</keyword>
<evidence type="ECO:0000313" key="4">
    <source>
        <dbReference type="Proteomes" id="UP000015346"/>
    </source>
</evidence>
<proteinExistence type="predicted"/>
<feature type="signal peptide" evidence="1">
    <location>
        <begin position="1"/>
        <end position="20"/>
    </location>
</feature>
<protein>
    <recommendedName>
        <fullName evidence="2">ABC-type transport auxiliary lipoprotein component domain-containing protein</fullName>
    </recommendedName>
</protein>
<dbReference type="SUPFAM" id="SSF159594">
    <property type="entry name" value="XCC0632-like"/>
    <property type="match status" value="1"/>
</dbReference>
<dbReference type="OrthoDB" id="7858211at2"/>
<dbReference type="Gene3D" id="3.40.50.10610">
    <property type="entry name" value="ABC-type transport auxiliary lipoprotein component"/>
    <property type="match status" value="1"/>
</dbReference>